<keyword evidence="1" id="KW-1133">Transmembrane helix</keyword>
<organism evidence="3 4">
    <name type="scientific">Pisolithus microcarpus 441</name>
    <dbReference type="NCBI Taxonomy" id="765257"/>
    <lineage>
        <taxon>Eukaryota</taxon>
        <taxon>Fungi</taxon>
        <taxon>Dikarya</taxon>
        <taxon>Basidiomycota</taxon>
        <taxon>Agaricomycotina</taxon>
        <taxon>Agaricomycetes</taxon>
        <taxon>Agaricomycetidae</taxon>
        <taxon>Boletales</taxon>
        <taxon>Sclerodermatineae</taxon>
        <taxon>Pisolithaceae</taxon>
        <taxon>Pisolithus</taxon>
    </lineage>
</organism>
<evidence type="ECO:0000256" key="1">
    <source>
        <dbReference type="SAM" id="Phobius"/>
    </source>
</evidence>
<evidence type="ECO:0000259" key="2">
    <source>
        <dbReference type="Pfam" id="PF12417"/>
    </source>
</evidence>
<evidence type="ECO:0000313" key="3">
    <source>
        <dbReference type="EMBL" id="KIK25866.1"/>
    </source>
</evidence>
<dbReference type="OrthoDB" id="2993351at2759"/>
<evidence type="ECO:0000313" key="4">
    <source>
        <dbReference type="Proteomes" id="UP000054018"/>
    </source>
</evidence>
<keyword evidence="1" id="KW-0472">Membrane</keyword>
<keyword evidence="1" id="KW-0812">Transmembrane</keyword>
<dbReference type="InterPro" id="IPR022137">
    <property type="entry name" value="Znf_prot_DUF3669"/>
</dbReference>
<reference evidence="4" key="2">
    <citation type="submission" date="2015-01" db="EMBL/GenBank/DDBJ databases">
        <title>Evolutionary Origins and Diversification of the Mycorrhizal Mutualists.</title>
        <authorList>
            <consortium name="DOE Joint Genome Institute"/>
            <consortium name="Mycorrhizal Genomics Consortium"/>
            <person name="Kohler A."/>
            <person name="Kuo A."/>
            <person name="Nagy L.G."/>
            <person name="Floudas D."/>
            <person name="Copeland A."/>
            <person name="Barry K.W."/>
            <person name="Cichocki N."/>
            <person name="Veneault-Fourrey C."/>
            <person name="LaButti K."/>
            <person name="Lindquist E.A."/>
            <person name="Lipzen A."/>
            <person name="Lundell T."/>
            <person name="Morin E."/>
            <person name="Murat C."/>
            <person name="Riley R."/>
            <person name="Ohm R."/>
            <person name="Sun H."/>
            <person name="Tunlid A."/>
            <person name="Henrissat B."/>
            <person name="Grigoriev I.V."/>
            <person name="Hibbett D.S."/>
            <person name="Martin F."/>
        </authorList>
    </citation>
    <scope>NUCLEOTIDE SEQUENCE [LARGE SCALE GENOMIC DNA]</scope>
    <source>
        <strain evidence="4">441</strain>
    </source>
</reference>
<dbReference type="AlphaFoldDB" id="A0A0C9Z976"/>
<dbReference type="Proteomes" id="UP000054018">
    <property type="component" value="Unassembled WGS sequence"/>
</dbReference>
<dbReference type="STRING" id="765257.A0A0C9Z976"/>
<proteinExistence type="predicted"/>
<dbReference type="EMBL" id="KN833705">
    <property type="protein sequence ID" value="KIK25866.1"/>
    <property type="molecule type" value="Genomic_DNA"/>
</dbReference>
<name>A0A0C9Z976_9AGAM</name>
<dbReference type="HOGENOM" id="CLU_075591_0_0_1"/>
<keyword evidence="4" id="KW-1185">Reference proteome</keyword>
<feature type="domain" description="DUF3669" evidence="2">
    <location>
        <begin position="211"/>
        <end position="254"/>
    </location>
</feature>
<dbReference type="PANTHER" id="PTHR40780:SF2">
    <property type="entry name" value="DUF3669 DOMAIN-CONTAINING PROTEIN"/>
    <property type="match status" value="1"/>
</dbReference>
<sequence>MAAPQTTDVNAEWKIITIGRGSFASISVLTGRPIAFKHVIIPAKEKIQELLREFETLCFIYETCNKDSFFAIPRPFAFYDPANRASFRAVNRPLGPHLRRGTHMDKARDPSLCRIYFGKVISEVGRGGRPNLFLNSANFPLDVARYRKILENDRAGEYPSVEEIVYGMGEMLGRLHWLAGNDGRDIEFVLGGIAFIVLHMLACVSLIPSVQVRSWEKTPKDVPMLVEAFFINDPYYPRPIPGNPLYAEFKRGYLSVFPTAFPLAIQLANAFLHAIEVEQAKRADK</sequence>
<reference evidence="3 4" key="1">
    <citation type="submission" date="2014-04" db="EMBL/GenBank/DDBJ databases">
        <authorList>
            <consortium name="DOE Joint Genome Institute"/>
            <person name="Kuo A."/>
            <person name="Kohler A."/>
            <person name="Costa M.D."/>
            <person name="Nagy L.G."/>
            <person name="Floudas D."/>
            <person name="Copeland A."/>
            <person name="Barry K.W."/>
            <person name="Cichocki N."/>
            <person name="Veneault-Fourrey C."/>
            <person name="LaButti K."/>
            <person name="Lindquist E.A."/>
            <person name="Lipzen A."/>
            <person name="Lundell T."/>
            <person name="Morin E."/>
            <person name="Murat C."/>
            <person name="Sun H."/>
            <person name="Tunlid A."/>
            <person name="Henrissat B."/>
            <person name="Grigoriev I.V."/>
            <person name="Hibbett D.S."/>
            <person name="Martin F."/>
            <person name="Nordberg H.P."/>
            <person name="Cantor M.N."/>
            <person name="Hua S.X."/>
        </authorList>
    </citation>
    <scope>NUCLEOTIDE SEQUENCE [LARGE SCALE GENOMIC DNA]</scope>
    <source>
        <strain evidence="3 4">441</strain>
    </source>
</reference>
<dbReference type="PANTHER" id="PTHR40780">
    <property type="entry name" value="DUF3669 DOMAIN-CONTAINING PROTEIN"/>
    <property type="match status" value="1"/>
</dbReference>
<dbReference type="Pfam" id="PF12417">
    <property type="entry name" value="DUF3669"/>
    <property type="match status" value="1"/>
</dbReference>
<feature type="transmembrane region" description="Helical" evidence="1">
    <location>
        <begin position="188"/>
        <end position="207"/>
    </location>
</feature>
<accession>A0A0C9Z976</accession>
<protein>
    <recommendedName>
        <fullName evidence="2">DUF3669 domain-containing protein</fullName>
    </recommendedName>
</protein>
<gene>
    <name evidence="3" type="ORF">PISMIDRAFT_96188</name>
</gene>